<dbReference type="EMBL" id="HG677942">
    <property type="protein sequence ID" value="CDJ45005.1"/>
    <property type="molecule type" value="Genomic_DNA"/>
</dbReference>
<evidence type="ECO:0000313" key="1">
    <source>
        <dbReference type="EMBL" id="CDJ45005.1"/>
    </source>
</evidence>
<name>U6LB76_EIMTE</name>
<organism evidence="1 2">
    <name type="scientific">Eimeria tenella</name>
    <name type="common">Coccidian parasite</name>
    <dbReference type="NCBI Taxonomy" id="5802"/>
    <lineage>
        <taxon>Eukaryota</taxon>
        <taxon>Sar</taxon>
        <taxon>Alveolata</taxon>
        <taxon>Apicomplexa</taxon>
        <taxon>Conoidasida</taxon>
        <taxon>Coccidia</taxon>
        <taxon>Eucoccidiorida</taxon>
        <taxon>Eimeriorina</taxon>
        <taxon>Eimeriidae</taxon>
        <taxon>Eimeria</taxon>
    </lineage>
</organism>
<gene>
    <name evidence="1" type="ORF">ETH_00004030</name>
</gene>
<reference evidence="1" key="2">
    <citation type="submission" date="2013-10" db="EMBL/GenBank/DDBJ databases">
        <authorList>
            <person name="Aslett M."/>
        </authorList>
    </citation>
    <scope>NUCLEOTIDE SEQUENCE [LARGE SCALE GENOMIC DNA]</scope>
    <source>
        <strain evidence="1">Houghton</strain>
    </source>
</reference>
<dbReference type="VEuPathDB" id="ToxoDB:ETH_00004030"/>
<dbReference type="GeneID" id="25250014"/>
<protein>
    <submittedName>
        <fullName evidence="1">Uncharacterized protein</fullName>
    </submittedName>
</protein>
<sequence length="122" mass="13137">MPQHSRSRVTPNTHAPPPRSTLLSINCICDVSNAMSTHPSFDNLPCHFPPASTATVSSHPNKNHCTRIPHTNHSTSATALISHAFADSFSQPNAASLNSKTDSTTSITQTASLKQMHLLQLQ</sequence>
<dbReference type="Proteomes" id="UP000030747">
    <property type="component" value="Unassembled WGS sequence"/>
</dbReference>
<keyword evidence="2" id="KW-1185">Reference proteome</keyword>
<dbReference type="RefSeq" id="XP_013235752.1">
    <property type="nucleotide sequence ID" value="XM_013380298.1"/>
</dbReference>
<reference evidence="1" key="1">
    <citation type="submission" date="2013-10" db="EMBL/GenBank/DDBJ databases">
        <title>Genomic analysis of the causative agents of coccidiosis in chickens.</title>
        <authorList>
            <person name="Reid A.J."/>
            <person name="Blake D."/>
            <person name="Billington K."/>
            <person name="Browne H."/>
            <person name="Dunn M."/>
            <person name="Hung S."/>
            <person name="Kawahara F."/>
            <person name="Miranda-Saavedra D."/>
            <person name="Mourier T."/>
            <person name="Nagra H."/>
            <person name="Otto T.D."/>
            <person name="Rawlings N."/>
            <person name="Sanchez A."/>
            <person name="Sanders M."/>
            <person name="Subramaniam C."/>
            <person name="Tay Y."/>
            <person name="Dear P."/>
            <person name="Doerig C."/>
            <person name="Gruber A."/>
            <person name="Parkinson J."/>
            <person name="Shirley M."/>
            <person name="Wan K.L."/>
            <person name="Berriman M."/>
            <person name="Tomley F."/>
            <person name="Pain A."/>
        </authorList>
    </citation>
    <scope>NUCLEOTIDE SEQUENCE [LARGE SCALE GENOMIC DNA]</scope>
    <source>
        <strain evidence="1">Houghton</strain>
    </source>
</reference>
<dbReference type="AlphaFoldDB" id="U6LB76"/>
<accession>U6LB76</accession>
<evidence type="ECO:0000313" key="2">
    <source>
        <dbReference type="Proteomes" id="UP000030747"/>
    </source>
</evidence>
<proteinExistence type="predicted"/>